<proteinExistence type="predicted"/>
<gene>
    <name evidence="2" type="ORF">OG563_20075</name>
</gene>
<name>A0ABZ1Z476_9NOCA</name>
<accession>A0ABZ1Z476</accession>
<keyword evidence="1" id="KW-0812">Transmembrane</keyword>
<organism evidence="2 3">
    <name type="scientific">Nocardia vinacea</name>
    <dbReference type="NCBI Taxonomy" id="96468"/>
    <lineage>
        <taxon>Bacteria</taxon>
        <taxon>Bacillati</taxon>
        <taxon>Actinomycetota</taxon>
        <taxon>Actinomycetes</taxon>
        <taxon>Mycobacteriales</taxon>
        <taxon>Nocardiaceae</taxon>
        <taxon>Nocardia</taxon>
    </lineage>
</organism>
<keyword evidence="1" id="KW-1133">Transmembrane helix</keyword>
<sequence>MKNIARSLAAAFFVLSIGYYLWHGFTYTSSGPFDDSMLAWVGPQMALPIIALTIVPIVFAFTGEGMLAAFTGNNSSAFRDGLVGIGTIKSFRQTGLTVNDQPQIRIDFSVEGVDGKIFDSHAKMIVPLTELALLQPGVVLPVRYLPDRTDKVEVDRSGDMSVAQRAMNESMIRKGFTTKAKLDIAERGITAQAVVQSLAVPGEIRNGYSKIELGLVVTRPDGTTFTTSVDKFLPPASVAQVQVGRIIQVHYLPEHEQEVVIALQVNA</sequence>
<evidence type="ECO:0000313" key="2">
    <source>
        <dbReference type="EMBL" id="WUV50288.1"/>
    </source>
</evidence>
<keyword evidence="1" id="KW-0472">Membrane</keyword>
<protein>
    <submittedName>
        <fullName evidence="2">Uncharacterized protein</fullName>
    </submittedName>
</protein>
<feature type="transmembrane region" description="Helical" evidence="1">
    <location>
        <begin position="45"/>
        <end position="70"/>
    </location>
</feature>
<keyword evidence="3" id="KW-1185">Reference proteome</keyword>
<evidence type="ECO:0000256" key="1">
    <source>
        <dbReference type="SAM" id="Phobius"/>
    </source>
</evidence>
<dbReference type="EMBL" id="CP109441">
    <property type="protein sequence ID" value="WUV50288.1"/>
    <property type="molecule type" value="Genomic_DNA"/>
</dbReference>
<evidence type="ECO:0000313" key="3">
    <source>
        <dbReference type="Proteomes" id="UP001432062"/>
    </source>
</evidence>
<dbReference type="RefSeq" id="WP_327094979.1">
    <property type="nucleotide sequence ID" value="NZ_CP109149.1"/>
</dbReference>
<reference evidence="2" key="1">
    <citation type="submission" date="2022-10" db="EMBL/GenBank/DDBJ databases">
        <title>The complete genomes of actinobacterial strains from the NBC collection.</title>
        <authorList>
            <person name="Joergensen T.S."/>
            <person name="Alvarez Arevalo M."/>
            <person name="Sterndorff E.B."/>
            <person name="Faurdal D."/>
            <person name="Vuksanovic O."/>
            <person name="Mourched A.-S."/>
            <person name="Charusanti P."/>
            <person name="Shaw S."/>
            <person name="Blin K."/>
            <person name="Weber T."/>
        </authorList>
    </citation>
    <scope>NUCLEOTIDE SEQUENCE</scope>
    <source>
        <strain evidence="2">NBC_01482</strain>
    </source>
</reference>
<dbReference type="Proteomes" id="UP001432062">
    <property type="component" value="Chromosome"/>
</dbReference>
<feature type="transmembrane region" description="Helical" evidence="1">
    <location>
        <begin position="7"/>
        <end position="25"/>
    </location>
</feature>